<feature type="transmembrane region" description="Helical" evidence="8">
    <location>
        <begin position="228"/>
        <end position="246"/>
    </location>
</feature>
<keyword evidence="6 8" id="KW-0472">Membrane</keyword>
<keyword evidence="3 8" id="KW-0813">Transport</keyword>
<comment type="subcellular location">
    <subcellularLocation>
        <location evidence="8">Cell membrane</location>
        <topology evidence="8">Multi-pass membrane protein</topology>
    </subcellularLocation>
    <subcellularLocation>
        <location evidence="1">Membrane</location>
        <topology evidence="1">Multi-pass membrane protein</topology>
    </subcellularLocation>
</comment>
<feature type="transmembrane region" description="Helical" evidence="8">
    <location>
        <begin position="407"/>
        <end position="438"/>
    </location>
</feature>
<gene>
    <name evidence="12" type="ORF">PGLA1383_LOCUS43105</name>
    <name evidence="13" type="ORF">PGLA2088_LOCUS51497</name>
</gene>
<dbReference type="GO" id="GO:0097272">
    <property type="term" value="P:ammonium homeostasis"/>
    <property type="evidence" value="ECO:0007669"/>
    <property type="project" value="TreeGrafter"/>
</dbReference>
<accession>A0A813M107</accession>
<feature type="transmembrane region" description="Helical" evidence="8">
    <location>
        <begin position="508"/>
        <end position="532"/>
    </location>
</feature>
<evidence type="ECO:0000313" key="14">
    <source>
        <dbReference type="Proteomes" id="UP000626109"/>
    </source>
</evidence>
<feature type="transmembrane region" description="Helical" evidence="8">
    <location>
        <begin position="297"/>
        <end position="319"/>
    </location>
</feature>
<dbReference type="InterPro" id="IPR018047">
    <property type="entry name" value="Ammonium_transpt_CS"/>
</dbReference>
<evidence type="ECO:0000256" key="8">
    <source>
        <dbReference type="RuleBase" id="RU362002"/>
    </source>
</evidence>
<dbReference type="InterPro" id="IPR024041">
    <property type="entry name" value="NH4_transpt_AmtB-like_dom"/>
</dbReference>
<feature type="transmembrane region" description="Helical" evidence="8">
    <location>
        <begin position="253"/>
        <end position="277"/>
    </location>
</feature>
<comment type="caution">
    <text evidence="8">Lacks conserved residue(s) required for the propagation of feature annotation.</text>
</comment>
<evidence type="ECO:0000256" key="5">
    <source>
        <dbReference type="ARBA" id="ARBA00022989"/>
    </source>
</evidence>
<evidence type="ECO:0000256" key="9">
    <source>
        <dbReference type="SAM" id="MobiDB-lite"/>
    </source>
</evidence>
<keyword evidence="5 8" id="KW-1133">Transmembrane helix</keyword>
<feature type="region of interest" description="Disordered" evidence="9">
    <location>
        <begin position="25"/>
        <end position="49"/>
    </location>
</feature>
<feature type="transmembrane region" description="Helical" evidence="8">
    <location>
        <begin position="127"/>
        <end position="144"/>
    </location>
</feature>
<dbReference type="PROSITE" id="PS01219">
    <property type="entry name" value="AMMONIUM_TRANSP"/>
    <property type="match status" value="1"/>
</dbReference>
<dbReference type="EMBL" id="CAJNNV010028918">
    <property type="protein sequence ID" value="CAE8626144.1"/>
    <property type="molecule type" value="Genomic_DNA"/>
</dbReference>
<feature type="transmembrane region" description="Helical" evidence="8">
    <location>
        <begin position="331"/>
        <end position="353"/>
    </location>
</feature>
<dbReference type="SUPFAM" id="SSF111352">
    <property type="entry name" value="Ammonium transporter"/>
    <property type="match status" value="1"/>
</dbReference>
<proteinExistence type="inferred from homology"/>
<keyword evidence="10" id="KW-0732">Signal</keyword>
<dbReference type="Gene3D" id="1.10.3430.10">
    <property type="entry name" value="Ammonium transporter AmtB like domains"/>
    <property type="match status" value="1"/>
</dbReference>
<evidence type="ECO:0000256" key="2">
    <source>
        <dbReference type="ARBA" id="ARBA00005887"/>
    </source>
</evidence>
<feature type="domain" description="Ammonium transporter AmtB-like" evidence="11">
    <location>
        <begin position="128"/>
        <end position="556"/>
    </location>
</feature>
<keyword evidence="7 8" id="KW-0924">Ammonia transport</keyword>
<evidence type="ECO:0000313" key="12">
    <source>
        <dbReference type="EMBL" id="CAE8626144.1"/>
    </source>
</evidence>
<protein>
    <recommendedName>
        <fullName evidence="8">Ammonium transporter</fullName>
    </recommendedName>
</protein>
<keyword evidence="15" id="KW-1185">Reference proteome</keyword>
<dbReference type="InterPro" id="IPR029020">
    <property type="entry name" value="Ammonium/urea_transptr"/>
</dbReference>
<dbReference type="Proteomes" id="UP000654075">
    <property type="component" value="Unassembled WGS sequence"/>
</dbReference>
<comment type="caution">
    <text evidence="13">The sequence shown here is derived from an EMBL/GenBank/DDBJ whole genome shotgun (WGS) entry which is preliminary data.</text>
</comment>
<evidence type="ECO:0000256" key="3">
    <source>
        <dbReference type="ARBA" id="ARBA00022448"/>
    </source>
</evidence>
<organism evidence="13 14">
    <name type="scientific">Polarella glacialis</name>
    <name type="common">Dinoflagellate</name>
    <dbReference type="NCBI Taxonomy" id="89957"/>
    <lineage>
        <taxon>Eukaryota</taxon>
        <taxon>Sar</taxon>
        <taxon>Alveolata</taxon>
        <taxon>Dinophyceae</taxon>
        <taxon>Suessiales</taxon>
        <taxon>Suessiaceae</taxon>
        <taxon>Polarella</taxon>
    </lineage>
</organism>
<evidence type="ECO:0000256" key="1">
    <source>
        <dbReference type="ARBA" id="ARBA00004141"/>
    </source>
</evidence>
<dbReference type="PANTHER" id="PTHR11730">
    <property type="entry name" value="AMMONIUM TRANSPORTER"/>
    <property type="match status" value="1"/>
</dbReference>
<dbReference type="Proteomes" id="UP000626109">
    <property type="component" value="Unassembled WGS sequence"/>
</dbReference>
<dbReference type="GO" id="GO:0008519">
    <property type="term" value="F:ammonium channel activity"/>
    <property type="evidence" value="ECO:0007669"/>
    <property type="project" value="InterPro"/>
</dbReference>
<reference evidence="13" key="1">
    <citation type="submission" date="2021-02" db="EMBL/GenBank/DDBJ databases">
        <authorList>
            <person name="Dougan E. K."/>
            <person name="Rhodes N."/>
            <person name="Thang M."/>
            <person name="Chan C."/>
        </authorList>
    </citation>
    <scope>NUCLEOTIDE SEQUENCE</scope>
</reference>
<dbReference type="GO" id="GO:0005886">
    <property type="term" value="C:plasma membrane"/>
    <property type="evidence" value="ECO:0007669"/>
    <property type="project" value="UniProtKB-SubCell"/>
</dbReference>
<evidence type="ECO:0000313" key="13">
    <source>
        <dbReference type="EMBL" id="CAE8743638.1"/>
    </source>
</evidence>
<feature type="transmembrane region" description="Helical" evidence="8">
    <location>
        <begin position="373"/>
        <end position="395"/>
    </location>
</feature>
<feature type="signal peptide" evidence="10">
    <location>
        <begin position="1"/>
        <end position="19"/>
    </location>
</feature>
<evidence type="ECO:0000256" key="4">
    <source>
        <dbReference type="ARBA" id="ARBA00022692"/>
    </source>
</evidence>
<dbReference type="OMA" id="WIMACIF"/>
<dbReference type="AlphaFoldDB" id="A0A813M107"/>
<dbReference type="NCBIfam" id="TIGR00836">
    <property type="entry name" value="amt"/>
    <property type="match status" value="1"/>
</dbReference>
<evidence type="ECO:0000313" key="15">
    <source>
        <dbReference type="Proteomes" id="UP000654075"/>
    </source>
</evidence>
<evidence type="ECO:0000259" key="11">
    <source>
        <dbReference type="Pfam" id="PF00909"/>
    </source>
</evidence>
<sequence>MAPSSLLLLLFALLAGPGAFPVSADASPDSALSRRPQRTSASLDSASPDSTLSQEFKVAALKAELLELRAKVKAQVAMLKAQGSEMQGLLGQPLEEAAAQRRLQSASYVSVVSWEETVENYHMAMDSLWLLLCGALVMLMHAGFSMLEAGCCRVKNTSNVLMKNLVNVCMGTLGWYFFGWAIAYGGPYDSQGLLIDDAFIGSKEFLSDGFVKETSDGMQPSMKMLSWFFQWAFCTAGATIVSGGVAERVKSPSYAVFAFVMAGFIYPCIAAWCWGGGWLSKDIVMGDFHTHTGITDFAGSGVVHVTGGIAALAGTVVLGPRKGRFERPEEFEAHSLPLVVLGTFILWFGWFGFNPGSTLTMHSKEMGAIAAQVAVNTTLSAAAGGITVFSIRYALLRKYDVGGLCNGILVGLVSITAGCATMESGSAICVGLIGSFIYQAASMLLVKLKIDDPVDAVPVHGAGGMWGVIAAVLFDWGEGFDSFHGKNLLKCTPKFDDSTKCSNVGGALVAQIIMLVVIILWSGTLSSITFLLMRFTGLLRIDEETEELGMDLKMHSPAKAYIMSPQQNPEPPTVPVLDRTSLFV</sequence>
<feature type="compositionally biased region" description="Polar residues" evidence="9">
    <location>
        <begin position="38"/>
        <end position="49"/>
    </location>
</feature>
<keyword evidence="4 8" id="KW-0812">Transmembrane</keyword>
<feature type="chain" id="PRO_5035682381" description="Ammonium transporter" evidence="10">
    <location>
        <begin position="20"/>
        <end position="584"/>
    </location>
</feature>
<dbReference type="PANTHER" id="PTHR11730:SF6">
    <property type="entry name" value="AMMONIUM TRANSPORTER"/>
    <property type="match status" value="1"/>
</dbReference>
<dbReference type="OrthoDB" id="534912at2759"/>
<name>A0A813M107_POLGL</name>
<dbReference type="InterPro" id="IPR001905">
    <property type="entry name" value="Ammonium_transpt"/>
</dbReference>
<feature type="transmembrane region" description="Helical" evidence="8">
    <location>
        <begin position="165"/>
        <end position="184"/>
    </location>
</feature>
<evidence type="ECO:0000256" key="6">
    <source>
        <dbReference type="ARBA" id="ARBA00023136"/>
    </source>
</evidence>
<dbReference type="Pfam" id="PF00909">
    <property type="entry name" value="Ammonium_transp"/>
    <property type="match status" value="1"/>
</dbReference>
<dbReference type="EMBL" id="CAJNNW010037662">
    <property type="protein sequence ID" value="CAE8743638.1"/>
    <property type="molecule type" value="Genomic_DNA"/>
</dbReference>
<evidence type="ECO:0000256" key="10">
    <source>
        <dbReference type="SAM" id="SignalP"/>
    </source>
</evidence>
<comment type="similarity">
    <text evidence="2 8">Belongs to the ammonia transporter channel (TC 1.A.11.2) family.</text>
</comment>
<evidence type="ECO:0000256" key="7">
    <source>
        <dbReference type="ARBA" id="ARBA00023177"/>
    </source>
</evidence>